<gene>
    <name evidence="1" type="ORF">DXB65_05420</name>
</gene>
<dbReference type="EMBL" id="QSUL01000003">
    <property type="protein sequence ID" value="RGN38277.1"/>
    <property type="molecule type" value="Genomic_DNA"/>
</dbReference>
<accession>A0A3E5BKX8</accession>
<dbReference type="Proteomes" id="UP000260983">
    <property type="component" value="Unassembled WGS sequence"/>
</dbReference>
<sequence length="108" mass="12527">MPPSYIVLKGGALNQCDFFGYSYGTVGTYVLGKDTLYVSPKYKYYSDSIYYVDTLNVRLQKYLIKQDRLIDMTDYSIDVVNDTAGYFVNEFLKNLPHTEYIKLKVKSK</sequence>
<reference evidence="1 2" key="1">
    <citation type="submission" date="2018-08" db="EMBL/GenBank/DDBJ databases">
        <title>A genome reference for cultivated species of the human gut microbiota.</title>
        <authorList>
            <person name="Zou Y."/>
            <person name="Xue W."/>
            <person name="Luo G."/>
        </authorList>
    </citation>
    <scope>NUCLEOTIDE SEQUENCE [LARGE SCALE GENOMIC DNA]</scope>
    <source>
        <strain evidence="1 2">OM05-15BH</strain>
    </source>
</reference>
<name>A0A3E5BKX8_9BACE</name>
<organism evidence="1 2">
    <name type="scientific">Bacteroides oleiciplenus</name>
    <dbReference type="NCBI Taxonomy" id="626931"/>
    <lineage>
        <taxon>Bacteria</taxon>
        <taxon>Pseudomonadati</taxon>
        <taxon>Bacteroidota</taxon>
        <taxon>Bacteroidia</taxon>
        <taxon>Bacteroidales</taxon>
        <taxon>Bacteroidaceae</taxon>
        <taxon>Bacteroides</taxon>
    </lineage>
</organism>
<evidence type="ECO:0000313" key="1">
    <source>
        <dbReference type="EMBL" id="RGN38277.1"/>
    </source>
</evidence>
<protein>
    <submittedName>
        <fullName evidence="1">Uncharacterized protein</fullName>
    </submittedName>
</protein>
<dbReference type="AlphaFoldDB" id="A0A3E5BKX8"/>
<proteinExistence type="predicted"/>
<evidence type="ECO:0000313" key="2">
    <source>
        <dbReference type="Proteomes" id="UP000260983"/>
    </source>
</evidence>
<comment type="caution">
    <text evidence="1">The sequence shown here is derived from an EMBL/GenBank/DDBJ whole genome shotgun (WGS) entry which is preliminary data.</text>
</comment>